<evidence type="ECO:0000313" key="3">
    <source>
        <dbReference type="Proteomes" id="UP000265520"/>
    </source>
</evidence>
<comment type="caution">
    <text evidence="2">The sequence shown here is derived from an EMBL/GenBank/DDBJ whole genome shotgun (WGS) entry which is preliminary data.</text>
</comment>
<sequence>RPILLRAWITKAVELSESVFTTVIAEVEGVDSLVELEARRRKLFRGGVGKWMENGGKSGGEGNGGKEKSGFGNGEELV</sequence>
<dbReference type="AlphaFoldDB" id="A0A392UKF0"/>
<name>A0A392UKF0_9FABA</name>
<feature type="non-terminal residue" evidence="2">
    <location>
        <position position="1"/>
    </location>
</feature>
<dbReference type="Proteomes" id="UP000265520">
    <property type="component" value="Unassembled WGS sequence"/>
</dbReference>
<proteinExistence type="predicted"/>
<evidence type="ECO:0000313" key="2">
    <source>
        <dbReference type="EMBL" id="MCI73942.1"/>
    </source>
</evidence>
<reference evidence="2 3" key="1">
    <citation type="journal article" date="2018" name="Front. Plant Sci.">
        <title>Red Clover (Trifolium pratense) and Zigzag Clover (T. medium) - A Picture of Genomic Similarities and Differences.</title>
        <authorList>
            <person name="Dluhosova J."/>
            <person name="Istvanek J."/>
            <person name="Nedelnik J."/>
            <person name="Repkova J."/>
        </authorList>
    </citation>
    <scope>NUCLEOTIDE SEQUENCE [LARGE SCALE GENOMIC DNA]</scope>
    <source>
        <strain evidence="3">cv. 10/8</strain>
        <tissue evidence="2">Leaf</tissue>
    </source>
</reference>
<protein>
    <submittedName>
        <fullName evidence="2">Uncharacterized protein</fullName>
    </submittedName>
</protein>
<keyword evidence="3" id="KW-1185">Reference proteome</keyword>
<organism evidence="2 3">
    <name type="scientific">Trifolium medium</name>
    <dbReference type="NCBI Taxonomy" id="97028"/>
    <lineage>
        <taxon>Eukaryota</taxon>
        <taxon>Viridiplantae</taxon>
        <taxon>Streptophyta</taxon>
        <taxon>Embryophyta</taxon>
        <taxon>Tracheophyta</taxon>
        <taxon>Spermatophyta</taxon>
        <taxon>Magnoliopsida</taxon>
        <taxon>eudicotyledons</taxon>
        <taxon>Gunneridae</taxon>
        <taxon>Pentapetalae</taxon>
        <taxon>rosids</taxon>
        <taxon>fabids</taxon>
        <taxon>Fabales</taxon>
        <taxon>Fabaceae</taxon>
        <taxon>Papilionoideae</taxon>
        <taxon>50 kb inversion clade</taxon>
        <taxon>NPAAA clade</taxon>
        <taxon>Hologalegina</taxon>
        <taxon>IRL clade</taxon>
        <taxon>Trifolieae</taxon>
        <taxon>Trifolium</taxon>
    </lineage>
</organism>
<evidence type="ECO:0000256" key="1">
    <source>
        <dbReference type="SAM" id="MobiDB-lite"/>
    </source>
</evidence>
<feature type="region of interest" description="Disordered" evidence="1">
    <location>
        <begin position="52"/>
        <end position="78"/>
    </location>
</feature>
<accession>A0A392UKF0</accession>
<dbReference type="EMBL" id="LXQA010849774">
    <property type="protein sequence ID" value="MCI73942.1"/>
    <property type="molecule type" value="Genomic_DNA"/>
</dbReference>
<feature type="non-terminal residue" evidence="2">
    <location>
        <position position="78"/>
    </location>
</feature>